<proteinExistence type="predicted"/>
<dbReference type="EMBL" id="CP141059">
    <property type="protein sequence ID" value="WQQ26821.1"/>
    <property type="molecule type" value="Genomic_DNA"/>
</dbReference>
<reference evidence="2" key="1">
    <citation type="submission" date="2023-12" db="EMBL/GenBank/DDBJ databases">
        <title>Novel species in genus Nocardioides.</title>
        <authorList>
            <person name="Zhou H."/>
        </authorList>
    </citation>
    <scope>NUCLEOTIDE SEQUENCE [LARGE SCALE GENOMIC DNA]</scope>
    <source>
        <strain evidence="2">HM61</strain>
    </source>
</reference>
<evidence type="ECO:0000313" key="1">
    <source>
        <dbReference type="EMBL" id="WQQ26821.1"/>
    </source>
</evidence>
<protein>
    <submittedName>
        <fullName evidence="1">Uncharacterized protein</fullName>
    </submittedName>
</protein>
<sequence>MKWGRDDLEWAELVDATADFLVEQASLQRTTSYTELNAVLAQRTDARPFDFDKESERAAMGAMLGEVAVRMREDVGALISAIVLYLNENDAGGGFYRLASALGMLPTKPTADQRLTFWTQQVTAVYARYE</sequence>
<name>A0ABZ0ZSP4_9ACTN</name>
<evidence type="ECO:0000313" key="2">
    <source>
        <dbReference type="Proteomes" id="UP001327225"/>
    </source>
</evidence>
<accession>A0ABZ0ZSP4</accession>
<dbReference type="RefSeq" id="WP_322937593.1">
    <property type="nucleotide sequence ID" value="NZ_CP141059.1"/>
</dbReference>
<keyword evidence="2" id="KW-1185">Reference proteome</keyword>
<gene>
    <name evidence="1" type="ORF">SHK19_00980</name>
</gene>
<organism evidence="1 2">
    <name type="scientific">Nocardioides bizhenqiangii</name>
    <dbReference type="NCBI Taxonomy" id="3095076"/>
    <lineage>
        <taxon>Bacteria</taxon>
        <taxon>Bacillati</taxon>
        <taxon>Actinomycetota</taxon>
        <taxon>Actinomycetes</taxon>
        <taxon>Propionibacteriales</taxon>
        <taxon>Nocardioidaceae</taxon>
        <taxon>Nocardioides</taxon>
    </lineage>
</organism>
<dbReference type="Proteomes" id="UP001327225">
    <property type="component" value="Chromosome"/>
</dbReference>